<dbReference type="AlphaFoldDB" id="A0A9N7YEJ4"/>
<sequence length="275" mass="30263">ASFGIPRIVIRTVHIKAVLVSLAANEGALGVLFARGYPERPTSLFTGFSVHMVSMSLFLVSLFFSGPRCPVSLFVLFSFLVAFSSSCPFFAQHAFLSVRLLAMATLDLLLLLLPLTSRSCTYACMMHLSAGPTPFSHLLCVHHKYSSIPTVNFVPDVGLSLGGCCQHVLHSSFRLYFFSSLITPFPALVGHHAPVPTAEAVCARRRGVVHSQGIDARWNRRPPIKRSGGAPAHLFPSSLSFFWRPLGEFTREAKAELKTLIHIHKPIVIVERRRG</sequence>
<keyword evidence="3" id="KW-1185">Reference proteome</keyword>
<accession>A0A9N7YEJ4</accession>
<gene>
    <name evidence="2" type="ORF">PLEPLA_LOCUS10664</name>
</gene>
<feature type="transmembrane region" description="Helical" evidence="1">
    <location>
        <begin position="71"/>
        <end position="91"/>
    </location>
</feature>
<feature type="transmembrane region" description="Helical" evidence="1">
    <location>
        <begin position="43"/>
        <end position="64"/>
    </location>
</feature>
<feature type="transmembrane region" description="Helical" evidence="1">
    <location>
        <begin position="17"/>
        <end position="37"/>
    </location>
</feature>
<dbReference type="Proteomes" id="UP001153269">
    <property type="component" value="Unassembled WGS sequence"/>
</dbReference>
<keyword evidence="1" id="KW-0472">Membrane</keyword>
<evidence type="ECO:0000313" key="3">
    <source>
        <dbReference type="Proteomes" id="UP001153269"/>
    </source>
</evidence>
<reference evidence="2" key="1">
    <citation type="submission" date="2020-03" db="EMBL/GenBank/DDBJ databases">
        <authorList>
            <person name="Weist P."/>
        </authorList>
    </citation>
    <scope>NUCLEOTIDE SEQUENCE</scope>
</reference>
<feature type="non-terminal residue" evidence="2">
    <location>
        <position position="1"/>
    </location>
</feature>
<name>A0A9N7YEJ4_PLEPL</name>
<evidence type="ECO:0000256" key="1">
    <source>
        <dbReference type="SAM" id="Phobius"/>
    </source>
</evidence>
<organism evidence="2 3">
    <name type="scientific">Pleuronectes platessa</name>
    <name type="common">European plaice</name>
    <dbReference type="NCBI Taxonomy" id="8262"/>
    <lineage>
        <taxon>Eukaryota</taxon>
        <taxon>Metazoa</taxon>
        <taxon>Chordata</taxon>
        <taxon>Craniata</taxon>
        <taxon>Vertebrata</taxon>
        <taxon>Euteleostomi</taxon>
        <taxon>Actinopterygii</taxon>
        <taxon>Neopterygii</taxon>
        <taxon>Teleostei</taxon>
        <taxon>Neoteleostei</taxon>
        <taxon>Acanthomorphata</taxon>
        <taxon>Carangaria</taxon>
        <taxon>Pleuronectiformes</taxon>
        <taxon>Pleuronectoidei</taxon>
        <taxon>Pleuronectidae</taxon>
        <taxon>Pleuronectes</taxon>
    </lineage>
</organism>
<evidence type="ECO:0000313" key="2">
    <source>
        <dbReference type="EMBL" id="CAB1422746.1"/>
    </source>
</evidence>
<keyword evidence="1" id="KW-0812">Transmembrane</keyword>
<comment type="caution">
    <text evidence="2">The sequence shown here is derived from an EMBL/GenBank/DDBJ whole genome shotgun (WGS) entry which is preliminary data.</text>
</comment>
<protein>
    <submittedName>
        <fullName evidence="2">Uncharacterized protein</fullName>
    </submittedName>
</protein>
<dbReference type="EMBL" id="CADEAL010000609">
    <property type="protein sequence ID" value="CAB1422746.1"/>
    <property type="molecule type" value="Genomic_DNA"/>
</dbReference>
<proteinExistence type="predicted"/>
<keyword evidence="1" id="KW-1133">Transmembrane helix</keyword>